<dbReference type="AlphaFoldDB" id="A0A067STM0"/>
<evidence type="ECO:0000313" key="3">
    <source>
        <dbReference type="Proteomes" id="UP000027222"/>
    </source>
</evidence>
<proteinExistence type="predicted"/>
<dbReference type="HOGENOM" id="CLU_785376_0_0_1"/>
<protein>
    <submittedName>
        <fullName evidence="2">Uncharacterized protein</fullName>
    </submittedName>
</protein>
<reference evidence="3" key="1">
    <citation type="journal article" date="2014" name="Proc. Natl. Acad. Sci. U.S.A.">
        <title>Extensive sampling of basidiomycete genomes demonstrates inadequacy of the white-rot/brown-rot paradigm for wood decay fungi.</title>
        <authorList>
            <person name="Riley R."/>
            <person name="Salamov A.A."/>
            <person name="Brown D.W."/>
            <person name="Nagy L.G."/>
            <person name="Floudas D."/>
            <person name="Held B.W."/>
            <person name="Levasseur A."/>
            <person name="Lombard V."/>
            <person name="Morin E."/>
            <person name="Otillar R."/>
            <person name="Lindquist E.A."/>
            <person name="Sun H."/>
            <person name="LaButti K.M."/>
            <person name="Schmutz J."/>
            <person name="Jabbour D."/>
            <person name="Luo H."/>
            <person name="Baker S.E."/>
            <person name="Pisabarro A.G."/>
            <person name="Walton J.D."/>
            <person name="Blanchette R.A."/>
            <person name="Henrissat B."/>
            <person name="Martin F."/>
            <person name="Cullen D."/>
            <person name="Hibbett D.S."/>
            <person name="Grigoriev I.V."/>
        </authorList>
    </citation>
    <scope>NUCLEOTIDE SEQUENCE [LARGE SCALE GENOMIC DNA]</scope>
    <source>
        <strain evidence="3">CBS 339.88</strain>
    </source>
</reference>
<dbReference type="Proteomes" id="UP000027222">
    <property type="component" value="Unassembled WGS sequence"/>
</dbReference>
<gene>
    <name evidence="2" type="ORF">GALMADRAFT_906263</name>
</gene>
<keyword evidence="3" id="KW-1185">Reference proteome</keyword>
<accession>A0A067STM0</accession>
<evidence type="ECO:0000313" key="2">
    <source>
        <dbReference type="EMBL" id="KDR70103.1"/>
    </source>
</evidence>
<dbReference type="STRING" id="685588.A0A067STM0"/>
<organism evidence="2 3">
    <name type="scientific">Galerina marginata (strain CBS 339.88)</name>
    <dbReference type="NCBI Taxonomy" id="685588"/>
    <lineage>
        <taxon>Eukaryota</taxon>
        <taxon>Fungi</taxon>
        <taxon>Dikarya</taxon>
        <taxon>Basidiomycota</taxon>
        <taxon>Agaricomycotina</taxon>
        <taxon>Agaricomycetes</taxon>
        <taxon>Agaricomycetidae</taxon>
        <taxon>Agaricales</taxon>
        <taxon>Agaricineae</taxon>
        <taxon>Strophariaceae</taxon>
        <taxon>Galerina</taxon>
    </lineage>
</organism>
<dbReference type="OrthoDB" id="2673127at2759"/>
<name>A0A067STM0_GALM3</name>
<feature type="region of interest" description="Disordered" evidence="1">
    <location>
        <begin position="1"/>
        <end position="33"/>
    </location>
</feature>
<evidence type="ECO:0000256" key="1">
    <source>
        <dbReference type="SAM" id="MobiDB-lite"/>
    </source>
</evidence>
<sequence length="353" mass="40367">MSFASSSSSMNPPHRDNHYQSSTLPDRPIDPSLWTPSQCVDDISDRFRLSAEQRHDLHEALRIGSEATPKDMLLRVSAQAQMLEMRNEVFQMRTGMLEIKDEMSKLSNMMATMIRKDDGTESVLKDVRGILTKWDLSPSQKTNMIAVTKDFVCSATITSYETIDTAVKEELKANAKRYGFDDVFDKPDRVSVIKKEVGSQCRSIKNQYRVHILNSVDDKPASLAATVQLLYRKYKLEENLSLVASAQFTARVALLRRFARENLNCLRVESPATDLNETDLAYARKRQRTEEEPGSIPRRGRVSKENSFWHCFDKFLLEKLMQFGDDFESAKWKEYIAETLILDGVPQHTPSPL</sequence>
<dbReference type="EMBL" id="KL142399">
    <property type="protein sequence ID" value="KDR70103.1"/>
    <property type="molecule type" value="Genomic_DNA"/>
</dbReference>